<evidence type="ECO:0000256" key="4">
    <source>
        <dbReference type="ARBA" id="ARBA00023136"/>
    </source>
</evidence>
<evidence type="ECO:0000256" key="3">
    <source>
        <dbReference type="ARBA" id="ARBA00022989"/>
    </source>
</evidence>
<proteinExistence type="predicted"/>
<feature type="transmembrane region" description="Helical" evidence="6">
    <location>
        <begin position="93"/>
        <end position="113"/>
    </location>
</feature>
<name>A0A6A5B3Z9_NAEFO</name>
<keyword evidence="3 6" id="KW-1133">Transmembrane helix</keyword>
<comment type="subcellular location">
    <subcellularLocation>
        <location evidence="1">Endomembrane system</location>
    </subcellularLocation>
</comment>
<accession>A0A6A5B3Z9</accession>
<dbReference type="Proteomes" id="UP000444721">
    <property type="component" value="Unassembled WGS sequence"/>
</dbReference>
<evidence type="ECO:0000256" key="1">
    <source>
        <dbReference type="ARBA" id="ARBA00004308"/>
    </source>
</evidence>
<gene>
    <name evidence="8" type="ORF">FDP41_008996</name>
</gene>
<reference evidence="8 9" key="1">
    <citation type="journal article" date="2019" name="Sci. Rep.">
        <title>Nanopore sequencing improves the draft genome of the human pathogenic amoeba Naegleria fowleri.</title>
        <authorList>
            <person name="Liechti N."/>
            <person name="Schurch N."/>
            <person name="Bruggmann R."/>
            <person name="Wittwer M."/>
        </authorList>
    </citation>
    <scope>NUCLEOTIDE SEQUENCE [LARGE SCALE GENOMIC DNA]</scope>
    <source>
        <strain evidence="8 9">ATCC 30894</strain>
    </source>
</reference>
<evidence type="ECO:0000313" key="8">
    <source>
        <dbReference type="EMBL" id="KAF0972747.1"/>
    </source>
</evidence>
<dbReference type="VEuPathDB" id="AmoebaDB:NF0025570"/>
<dbReference type="RefSeq" id="XP_044557461.1">
    <property type="nucleotide sequence ID" value="XM_044712907.1"/>
</dbReference>
<evidence type="ECO:0000256" key="6">
    <source>
        <dbReference type="SAM" id="Phobius"/>
    </source>
</evidence>
<evidence type="ECO:0000313" key="9">
    <source>
        <dbReference type="Proteomes" id="UP000444721"/>
    </source>
</evidence>
<dbReference type="EMBL" id="VFQX01000066">
    <property type="protein sequence ID" value="KAF0972747.1"/>
    <property type="molecule type" value="Genomic_DNA"/>
</dbReference>
<dbReference type="InterPro" id="IPR026859">
    <property type="entry name" value="Myosin-bd"/>
</dbReference>
<dbReference type="VEuPathDB" id="AmoebaDB:FDP41_008996"/>
<dbReference type="GO" id="GO:0012505">
    <property type="term" value="C:endomembrane system"/>
    <property type="evidence" value="ECO:0007669"/>
    <property type="project" value="UniProtKB-SubCell"/>
</dbReference>
<comment type="caution">
    <text evidence="8">The sequence shown here is derived from an EMBL/GenBank/DDBJ whole genome shotgun (WGS) entry which is preliminary data.</text>
</comment>
<keyword evidence="4 6" id="KW-0472">Membrane</keyword>
<protein>
    <recommendedName>
        <fullName evidence="7">Myosin-binding domain-containing protein</fullName>
    </recommendedName>
</protein>
<feature type="transmembrane region" description="Helical" evidence="6">
    <location>
        <begin position="165"/>
        <end position="198"/>
    </location>
</feature>
<evidence type="ECO:0000256" key="5">
    <source>
        <dbReference type="SAM" id="MobiDB-lite"/>
    </source>
</evidence>
<sequence length="634" mass="72760">MHEVLRVHTPLGRKLDDLLECNNNEDDSSEGVKNCTKTTMINNFKISTTDETNHASSSSPITTTQNFAPLSQVNNHTLVHDDHKSFTSISKDFFSLCIHISSYIWTMVLFLLFDYDRYYKNQAVEAYLDHYAFILGKQKAEIIEDSLECIEDEPSVAIEQPNSSLIIILFTVLVIFDIEFFHPLFSALCLIILFLLVVKFREFENTMYLLKDQNHATPNNLKRAVRSMQVYSKKCTDVLKTIKEVELTSRGYFIDNLHNAPISRIELNTPDNMLRCKEMRKNLVESLTSSIKLKNSILYIIQTIQDKEIPQLEEISMFINSISSNSISIISELISINSDIDDFLINVLITTCKNKNLSVKSKEKLMYELSEKGKIGHSLSIKIVEKIEKLAKATEKSEYDQFIQFKKEIESSMDSIRSYLYLITEQNQTEEQFQQTENSLFVSMNNLKYKIGDFCKQVSSHKFPKPSQTSDDSKEIDILFEDFSTIPIQEASKEYDRKFYHEEVLPSSNASSGTASPSDPNVMKVYEFENETPKENASQNSLSHHEPRLRMPPIGSSTNRLRLRSDPSIMSVKLLDNNNSKDHDENDLNASSLSASTPNKTEVSPFKMELKQVVMKRKQELQYVKTKMSPPPTE</sequence>
<evidence type="ECO:0000256" key="2">
    <source>
        <dbReference type="ARBA" id="ARBA00022692"/>
    </source>
</evidence>
<feature type="domain" description="Myosin-binding" evidence="7">
    <location>
        <begin position="187"/>
        <end position="314"/>
    </location>
</feature>
<keyword evidence="9" id="KW-1185">Reference proteome</keyword>
<feature type="compositionally biased region" description="Polar residues" evidence="5">
    <location>
        <begin position="588"/>
        <end position="602"/>
    </location>
</feature>
<dbReference type="GO" id="GO:0017022">
    <property type="term" value="F:myosin binding"/>
    <property type="evidence" value="ECO:0007669"/>
    <property type="project" value="InterPro"/>
</dbReference>
<dbReference type="OrthoDB" id="10265899at2759"/>
<dbReference type="VEuPathDB" id="AmoebaDB:NfTy_047090"/>
<dbReference type="Pfam" id="PF12632">
    <property type="entry name" value="Vezatin"/>
    <property type="match status" value="1"/>
</dbReference>
<dbReference type="AlphaFoldDB" id="A0A6A5B3Z9"/>
<evidence type="ECO:0000259" key="7">
    <source>
        <dbReference type="Pfam" id="PF12632"/>
    </source>
</evidence>
<feature type="region of interest" description="Disordered" evidence="5">
    <location>
        <begin position="531"/>
        <end position="604"/>
    </location>
</feature>
<organism evidence="8 9">
    <name type="scientific">Naegleria fowleri</name>
    <name type="common">Brain eating amoeba</name>
    <dbReference type="NCBI Taxonomy" id="5763"/>
    <lineage>
        <taxon>Eukaryota</taxon>
        <taxon>Discoba</taxon>
        <taxon>Heterolobosea</taxon>
        <taxon>Tetramitia</taxon>
        <taxon>Eutetramitia</taxon>
        <taxon>Vahlkampfiidae</taxon>
        <taxon>Naegleria</taxon>
    </lineage>
</organism>
<dbReference type="OMA" id="REFENTM"/>
<keyword evidence="2 6" id="KW-0812">Transmembrane</keyword>
<dbReference type="GeneID" id="68116213"/>